<gene>
    <name evidence="1" type="ORF">IE53DRAFT_118322</name>
</gene>
<evidence type="ECO:0000313" key="1">
    <source>
        <dbReference type="EMBL" id="PWN49980.1"/>
    </source>
</evidence>
<name>A0ACD0NW68_9BASI</name>
<organism evidence="1 2">
    <name type="scientific">Violaceomyces palustris</name>
    <dbReference type="NCBI Taxonomy" id="1673888"/>
    <lineage>
        <taxon>Eukaryota</taxon>
        <taxon>Fungi</taxon>
        <taxon>Dikarya</taxon>
        <taxon>Basidiomycota</taxon>
        <taxon>Ustilaginomycotina</taxon>
        <taxon>Ustilaginomycetes</taxon>
        <taxon>Violaceomycetales</taxon>
        <taxon>Violaceomycetaceae</taxon>
        <taxon>Violaceomyces</taxon>
    </lineage>
</organism>
<keyword evidence="2" id="KW-1185">Reference proteome</keyword>
<sequence>MMIPSRLLHPTPSHSFLQQPVGKLKEPNMRQSSGFASPSSSFHFRLSLFFQLLSLLSSLLSASKPHGFVQHLSFPSFSPILFSFAPQTPLIPKLILFLSVAPQKINQSPSPPSLLLLAPPPFLALPHTLHASCRCIPVPQGWPHALFGVQMMEGRGRPNPLGPLGT</sequence>
<evidence type="ECO:0000313" key="2">
    <source>
        <dbReference type="Proteomes" id="UP000245626"/>
    </source>
</evidence>
<accession>A0ACD0NW68</accession>
<proteinExistence type="predicted"/>
<dbReference type="Proteomes" id="UP000245626">
    <property type="component" value="Unassembled WGS sequence"/>
</dbReference>
<dbReference type="EMBL" id="KZ819983">
    <property type="protein sequence ID" value="PWN49980.1"/>
    <property type="molecule type" value="Genomic_DNA"/>
</dbReference>
<protein>
    <submittedName>
        <fullName evidence="1">Uncharacterized protein</fullName>
    </submittedName>
</protein>
<reference evidence="1 2" key="1">
    <citation type="journal article" date="2018" name="Mol. Biol. Evol.">
        <title>Broad Genomic Sampling Reveals a Smut Pathogenic Ancestry of the Fungal Clade Ustilaginomycotina.</title>
        <authorList>
            <person name="Kijpornyongpan T."/>
            <person name="Mondo S.J."/>
            <person name="Barry K."/>
            <person name="Sandor L."/>
            <person name="Lee J."/>
            <person name="Lipzen A."/>
            <person name="Pangilinan J."/>
            <person name="LaButti K."/>
            <person name="Hainaut M."/>
            <person name="Henrissat B."/>
            <person name="Grigoriev I.V."/>
            <person name="Spatafora J.W."/>
            <person name="Aime M.C."/>
        </authorList>
    </citation>
    <scope>NUCLEOTIDE SEQUENCE [LARGE SCALE GENOMIC DNA]</scope>
    <source>
        <strain evidence="1 2">SA 807</strain>
    </source>
</reference>